<reference evidence="1 2" key="1">
    <citation type="submission" date="2016-01" db="EMBL/GenBank/DDBJ databases">
        <title>Genome sequencing of Roseivirga echinicomitans KMM 6058.</title>
        <authorList>
            <person name="Selvaratnam C."/>
            <person name="Thevarajoo S."/>
            <person name="Goh K.M."/>
            <person name="Ee R."/>
            <person name="Chan K.-G."/>
            <person name="Chong C.S."/>
        </authorList>
    </citation>
    <scope>NUCLEOTIDE SEQUENCE [LARGE SCALE GENOMIC DNA]</scope>
    <source>
        <strain evidence="1 2">KMM 6058</strain>
    </source>
</reference>
<gene>
    <name evidence="1" type="ORF">AWN68_06045</name>
</gene>
<proteinExistence type="predicted"/>
<dbReference type="STRING" id="296218.AWN68_06045"/>
<evidence type="ECO:0000313" key="2">
    <source>
        <dbReference type="Proteomes" id="UP000075615"/>
    </source>
</evidence>
<keyword evidence="2" id="KW-1185">Reference proteome</keyword>
<accession>A0A150XD01</accession>
<organism evidence="1 2">
    <name type="scientific">Roseivirga echinicomitans</name>
    <dbReference type="NCBI Taxonomy" id="296218"/>
    <lineage>
        <taxon>Bacteria</taxon>
        <taxon>Pseudomonadati</taxon>
        <taxon>Bacteroidota</taxon>
        <taxon>Cytophagia</taxon>
        <taxon>Cytophagales</taxon>
        <taxon>Roseivirgaceae</taxon>
        <taxon>Roseivirga</taxon>
    </lineage>
</organism>
<dbReference type="AlphaFoldDB" id="A0A150XD01"/>
<sequence>MKTKKMKMKKFDQVNPAAFECLRAKLKSQGIELQGISGYLSKNGISLDFDYSEAEESLSISNLEVGFPASMIGMNKDKILDILDKAISECRG</sequence>
<evidence type="ECO:0000313" key="1">
    <source>
        <dbReference type="EMBL" id="KYG76588.1"/>
    </source>
</evidence>
<protein>
    <submittedName>
        <fullName evidence="1">Uncharacterized protein</fullName>
    </submittedName>
</protein>
<name>A0A150XD01_9BACT</name>
<comment type="caution">
    <text evidence="1">The sequence shown here is derived from an EMBL/GenBank/DDBJ whole genome shotgun (WGS) entry which is preliminary data.</text>
</comment>
<dbReference type="EMBL" id="LRDB01000023">
    <property type="protein sequence ID" value="KYG76588.1"/>
    <property type="molecule type" value="Genomic_DNA"/>
</dbReference>
<dbReference type="Proteomes" id="UP000075615">
    <property type="component" value="Unassembled WGS sequence"/>
</dbReference>